<proteinExistence type="predicted"/>
<dbReference type="GO" id="GO:0005886">
    <property type="term" value="C:plasma membrane"/>
    <property type="evidence" value="ECO:0007669"/>
    <property type="project" value="TreeGrafter"/>
</dbReference>
<evidence type="ECO:0000256" key="1">
    <source>
        <dbReference type="SAM" id="Phobius"/>
    </source>
</evidence>
<feature type="transmembrane region" description="Helical" evidence="1">
    <location>
        <begin position="436"/>
        <end position="456"/>
    </location>
</feature>
<feature type="transmembrane region" description="Helical" evidence="1">
    <location>
        <begin position="366"/>
        <end position="385"/>
    </location>
</feature>
<feature type="transmembrane region" description="Helical" evidence="1">
    <location>
        <begin position="340"/>
        <end position="359"/>
    </location>
</feature>
<dbReference type="Gene3D" id="3.30.70.1430">
    <property type="entry name" value="Multidrug efflux transporter AcrB pore domain"/>
    <property type="match status" value="2"/>
</dbReference>
<dbReference type="EMBL" id="EF089400">
    <property type="protein sequence ID" value="ABL97768.1"/>
    <property type="molecule type" value="Genomic_DNA"/>
</dbReference>
<feature type="transmembrane region" description="Helical" evidence="1">
    <location>
        <begin position="963"/>
        <end position="983"/>
    </location>
</feature>
<feature type="transmembrane region" description="Helical" evidence="1">
    <location>
        <begin position="526"/>
        <end position="546"/>
    </location>
</feature>
<feature type="transmembrane region" description="Helical" evidence="1">
    <location>
        <begin position="866"/>
        <end position="885"/>
    </location>
</feature>
<dbReference type="Gene3D" id="3.30.2090.10">
    <property type="entry name" value="Multidrug efflux transporter AcrB TolC docking domain, DN and DC subdomains"/>
    <property type="match status" value="2"/>
</dbReference>
<evidence type="ECO:0000313" key="2">
    <source>
        <dbReference type="EMBL" id="ABL97768.1"/>
    </source>
</evidence>
<dbReference type="SUPFAM" id="SSF82866">
    <property type="entry name" value="Multidrug efflux transporter AcrB transmembrane domain"/>
    <property type="match status" value="2"/>
</dbReference>
<dbReference type="Gene3D" id="1.20.1640.10">
    <property type="entry name" value="Multidrug efflux transporter AcrB transmembrane domain"/>
    <property type="match status" value="2"/>
</dbReference>
<dbReference type="PANTHER" id="PTHR32063:SF18">
    <property type="entry name" value="CATION EFFLUX SYSTEM PROTEIN"/>
    <property type="match status" value="1"/>
</dbReference>
<dbReference type="Gene3D" id="3.30.70.1320">
    <property type="entry name" value="Multidrug efflux transporter AcrB pore domain like"/>
    <property type="match status" value="1"/>
</dbReference>
<protein>
    <submittedName>
        <fullName evidence="2">RND efflux family transporter</fullName>
    </submittedName>
</protein>
<feature type="transmembrane region" description="Helical" evidence="1">
    <location>
        <begin position="892"/>
        <end position="916"/>
    </location>
</feature>
<name>A4GI57_9BACT</name>
<dbReference type="SUPFAM" id="SSF82693">
    <property type="entry name" value="Multidrug efflux transporter AcrB pore domain, PN1, PN2, PC1 and PC2 subdomains"/>
    <property type="match status" value="3"/>
</dbReference>
<feature type="transmembrane region" description="Helical" evidence="1">
    <location>
        <begin position="995"/>
        <end position="1018"/>
    </location>
</feature>
<sequence>MNISELAFRYKKIFLFIVVSLMIYGGVSYFTLPSQEDPTIVSREAIVTTNFPGMSPQRIELLITKKLEEQIRKIPEIKMLTSISQTGSSIIHVKIEDKYFNLADIWQNLRNKVKDAEKDLPKGSSIPNINDEFGDVAVITMALTADGFGMSQMHDMAKHIRDILYGVKGTKKIDLFGIQDERIYLKFESTKLAELGVNPSQIAAALSSQNIIMPGGQVDTGARSFVLEPTGDFKDIEELGDTLISVPRSGYKTDTEDVISLRDVAIIERGYIDPPSKTAYFNGKPSIVFGISMLEGYNLLEFSPRVLSVISEIQETMPFGYNIDIATYQADVVQDTINGVSINVIQTLVIVLFSVIIFLGFRTGFIVGSIVPTVMLITLALMNFYDLQLERMSLATLIIALGLLVDNGIVVAEDFMKRLENGTSRIDALKGVGKELTIPLLTSSLTTILFFMPLMLAESTAGEYTRSLSLVIAMALLTSWIAGLCLTPILCYFFLKIDKKKSKEKETSGIFYKLSKGYGSLLKGILKIRFVFLAGMFAAFAFSIMLSKEVPKRFFPDSDRPQILVYTQLPAGTSQREMTRQMKGVFETLNDKELFSNIESFSGYVGFGGPRFVLSLAPEDAADNMGFIIINISDIEEQDNSIEKLRITLNDRFPGMFFRVNKMFLGSSDSSEINLQVVGPDSDVIYAKAQELVDRLHKIPGAIDIRTDWQNRTLKILINVDQVRARRAGVSSNDIAESLNAYFEGSEVTQFREKDNIIPILFRAEDEERFNMDRMRTLNVYSSSKNTNVPLFQIADFEGQNQFSRIARQDLFRTVTVEVKNMNDTAEDFKETLDPIVEDLSYDLPPNHLIRYDGVIRESKEAKDSLSANVPLVIGLIIILLVAQFNSFRRPLIILITIPLSFIGAVLGLLVSGANFGFMGTLGLYSLAGIIINNAIILIDRIDFERDMGKKLYDAIVDACQQRLRPIIITTLTTTLGLLTLIIPHDPLFYGLANIIAYGLGVGTFLTLAVVPVLYSLFFSDRKPITKRSS</sequence>
<keyword evidence="1" id="KW-0472">Membrane</keyword>
<feature type="transmembrane region" description="Helical" evidence="1">
    <location>
        <begin position="12"/>
        <end position="32"/>
    </location>
</feature>
<dbReference type="GO" id="GO:0042910">
    <property type="term" value="F:xenobiotic transmembrane transporter activity"/>
    <property type="evidence" value="ECO:0007669"/>
    <property type="project" value="TreeGrafter"/>
</dbReference>
<dbReference type="PRINTS" id="PR00702">
    <property type="entry name" value="ACRIFLAVINRP"/>
</dbReference>
<dbReference type="Gene3D" id="3.30.70.1440">
    <property type="entry name" value="Multidrug efflux transporter AcrB pore domain"/>
    <property type="match status" value="1"/>
</dbReference>
<dbReference type="InterPro" id="IPR001036">
    <property type="entry name" value="Acrflvin-R"/>
</dbReference>
<dbReference type="InterPro" id="IPR027463">
    <property type="entry name" value="AcrB_DN_DC_subdom"/>
</dbReference>
<feature type="transmembrane region" description="Helical" evidence="1">
    <location>
        <begin position="391"/>
        <end position="415"/>
    </location>
</feature>
<feature type="transmembrane region" description="Helical" evidence="1">
    <location>
        <begin position="922"/>
        <end position="942"/>
    </location>
</feature>
<organism evidence="2">
    <name type="scientific">uncultured marine bacterium EB0_41B09</name>
    <dbReference type="NCBI Taxonomy" id="415438"/>
    <lineage>
        <taxon>Bacteria</taxon>
        <taxon>environmental samples</taxon>
    </lineage>
</organism>
<accession>A4GI57</accession>
<gene>
    <name evidence="2" type="ORF">MBMO_EB0-41B09.0038</name>
</gene>
<keyword evidence="1" id="KW-0812">Transmembrane</keyword>
<dbReference type="AlphaFoldDB" id="A4GI57"/>
<dbReference type="PANTHER" id="PTHR32063">
    <property type="match status" value="1"/>
</dbReference>
<dbReference type="SUPFAM" id="SSF82714">
    <property type="entry name" value="Multidrug efflux transporter AcrB TolC docking domain, DN and DC subdomains"/>
    <property type="match status" value="2"/>
</dbReference>
<keyword evidence="1" id="KW-1133">Transmembrane helix</keyword>
<dbReference type="Pfam" id="PF00873">
    <property type="entry name" value="ACR_tran"/>
    <property type="match status" value="1"/>
</dbReference>
<feature type="transmembrane region" description="Helical" evidence="1">
    <location>
        <begin position="468"/>
        <end position="495"/>
    </location>
</feature>
<reference evidence="2" key="1">
    <citation type="journal article" date="2007" name="Environ. Microbiol.">
        <title>Proteorhodopsin photosystem gene clusters exhibit co-evolutionary trends and shared ancestry among diverse marine microbial phyla.</title>
        <authorList>
            <person name="McCarren J."/>
            <person name="Delong E.F."/>
        </authorList>
    </citation>
    <scope>NUCLEOTIDE SEQUENCE</scope>
</reference>